<dbReference type="Pfam" id="PF01749">
    <property type="entry name" value="IBB"/>
    <property type="match status" value="1"/>
</dbReference>
<dbReference type="FunFam" id="1.25.10.10:FF:000009">
    <property type="entry name" value="Importin subunit alpha"/>
    <property type="match status" value="1"/>
</dbReference>
<dbReference type="SUPFAM" id="SSF48371">
    <property type="entry name" value="ARM repeat"/>
    <property type="match status" value="1"/>
</dbReference>
<dbReference type="Proteomes" id="UP000053105">
    <property type="component" value="Unassembled WGS sequence"/>
</dbReference>
<comment type="similarity">
    <text evidence="1 5">Belongs to the importin alpha family.</text>
</comment>
<gene>
    <name evidence="9" type="ORF">WN51_13412</name>
</gene>
<evidence type="ECO:0000313" key="10">
    <source>
        <dbReference type="Proteomes" id="UP000053105"/>
    </source>
</evidence>
<proteinExistence type="inferred from homology"/>
<feature type="repeat" description="ARM" evidence="6">
    <location>
        <begin position="265"/>
        <end position="307"/>
    </location>
</feature>
<dbReference type="OrthoDB" id="29145at2759"/>
<dbReference type="Gene3D" id="1.20.5.690">
    <property type="entry name" value="Importin-alpha, importin-beta-binding domain"/>
    <property type="match status" value="1"/>
</dbReference>
<evidence type="ECO:0000256" key="6">
    <source>
        <dbReference type="PROSITE-ProRule" id="PRU00259"/>
    </source>
</evidence>
<evidence type="ECO:0000256" key="5">
    <source>
        <dbReference type="PIRNR" id="PIRNR005673"/>
    </source>
</evidence>
<name>A0A0M9A0X5_9HYME</name>
<dbReference type="GO" id="GO:0006607">
    <property type="term" value="P:NLS-bearing protein import into nucleus"/>
    <property type="evidence" value="ECO:0007669"/>
    <property type="project" value="UniProtKB-ARBA"/>
</dbReference>
<dbReference type="InterPro" id="IPR000225">
    <property type="entry name" value="Armadillo"/>
</dbReference>
<feature type="compositionally biased region" description="Low complexity" evidence="7">
    <location>
        <begin position="59"/>
        <end position="70"/>
    </location>
</feature>
<keyword evidence="3" id="KW-0677">Repeat</keyword>
<evidence type="ECO:0000259" key="8">
    <source>
        <dbReference type="PROSITE" id="PS51214"/>
    </source>
</evidence>
<feature type="compositionally biased region" description="Basic and acidic residues" evidence="7">
    <location>
        <begin position="20"/>
        <end position="46"/>
    </location>
</feature>
<keyword evidence="2 5" id="KW-0813">Transport</keyword>
<accession>A0A0M9A0X5</accession>
<dbReference type="InterPro" id="IPR024931">
    <property type="entry name" value="Importin_alpha"/>
</dbReference>
<dbReference type="InterPro" id="IPR002652">
    <property type="entry name" value="Importin-a_IBB"/>
</dbReference>
<dbReference type="EMBL" id="KQ435774">
    <property type="protein sequence ID" value="KOX75105.1"/>
    <property type="molecule type" value="Genomic_DNA"/>
</dbReference>
<keyword evidence="10" id="KW-1185">Reference proteome</keyword>
<evidence type="ECO:0000256" key="1">
    <source>
        <dbReference type="ARBA" id="ARBA00010394"/>
    </source>
</evidence>
<evidence type="ECO:0000256" key="2">
    <source>
        <dbReference type="ARBA" id="ARBA00022448"/>
    </source>
</evidence>
<dbReference type="AlphaFoldDB" id="A0A0M9A0X5"/>
<dbReference type="Gene3D" id="1.25.10.10">
    <property type="entry name" value="Leucine-rich Repeat Variant"/>
    <property type="match status" value="1"/>
</dbReference>
<dbReference type="SMART" id="SM00185">
    <property type="entry name" value="ARM"/>
    <property type="match status" value="7"/>
</dbReference>
<dbReference type="GO" id="GO:0061608">
    <property type="term" value="F:nuclear import signal receptor activity"/>
    <property type="evidence" value="ECO:0007669"/>
    <property type="project" value="InterPro"/>
</dbReference>
<feature type="domain" description="IBB" evidence="8">
    <location>
        <begin position="1"/>
        <end position="58"/>
    </location>
</feature>
<dbReference type="STRING" id="166423.A0A0M9A0X5"/>
<dbReference type="InterPro" id="IPR016024">
    <property type="entry name" value="ARM-type_fold"/>
</dbReference>
<evidence type="ECO:0000256" key="4">
    <source>
        <dbReference type="ARBA" id="ARBA00022927"/>
    </source>
</evidence>
<sequence>MPAPEPTDCHSRKASFKFNYKHEEARRRRSEMSVELRKAKKDEQLQKRRNLNIGKESRNSASESNHSSLSTSIDEIVNGMKSSDETIQLQATQACRKMLSREKNPPIDSMIQRGIVPLCVQFLDYHHNAALQFEAAWALTNVASGTSEQTHVVVKHGAIQKLIALLKSASPNVAEQAVWALGNIAGDGPVARDLVTFTRNIVWTLSNLCRNKNPPPPFNVVRTALPVLNRLLSNDDKDILADACWALSYLTDGSNDKIQAVVESGVISKLVQLLNSAEVTVLTPALRAVGNIVTGNDTQTDAIISAGGLQYLGLLLQHHRVNIVKEAAWTISNITAGTMEQIQHVISAGLLPPLIHVLECGDFKSQKEAAWAVTNLTTSGSVVQLAQLVELGVLAPFCNLLEAKDWKTIIVVLDGLTNICNAADRMGEAERIAIMIEEVGGLDKLENLQHHDVEQVYQKATAMIDTFFSDPDAQEPILATSAADTPLEFKPNETTQKGFNF</sequence>
<dbReference type="PIRSF" id="PIRSF005673">
    <property type="entry name" value="Importin_alpha"/>
    <property type="match status" value="1"/>
</dbReference>
<keyword evidence="4 5" id="KW-0653">Protein transport</keyword>
<evidence type="ECO:0000313" key="9">
    <source>
        <dbReference type="EMBL" id="KOX75105.1"/>
    </source>
</evidence>
<reference evidence="9 10" key="1">
    <citation type="submission" date="2015-07" db="EMBL/GenBank/DDBJ databases">
        <title>The genome of Melipona quadrifasciata.</title>
        <authorList>
            <person name="Pan H."/>
            <person name="Kapheim K."/>
        </authorList>
    </citation>
    <scope>NUCLEOTIDE SEQUENCE [LARGE SCALE GENOMIC DNA]</scope>
    <source>
        <strain evidence="9">0111107301</strain>
        <tissue evidence="9">Whole body</tissue>
    </source>
</reference>
<feature type="repeat" description="ARM" evidence="6">
    <location>
        <begin position="157"/>
        <end position="185"/>
    </location>
</feature>
<organism evidence="9 10">
    <name type="scientific">Melipona quadrifasciata</name>
    <dbReference type="NCBI Taxonomy" id="166423"/>
    <lineage>
        <taxon>Eukaryota</taxon>
        <taxon>Metazoa</taxon>
        <taxon>Ecdysozoa</taxon>
        <taxon>Arthropoda</taxon>
        <taxon>Hexapoda</taxon>
        <taxon>Insecta</taxon>
        <taxon>Pterygota</taxon>
        <taxon>Neoptera</taxon>
        <taxon>Endopterygota</taxon>
        <taxon>Hymenoptera</taxon>
        <taxon>Apocrita</taxon>
        <taxon>Aculeata</taxon>
        <taxon>Apoidea</taxon>
        <taxon>Anthophila</taxon>
        <taxon>Apidae</taxon>
        <taxon>Melipona</taxon>
    </lineage>
</organism>
<evidence type="ECO:0000256" key="7">
    <source>
        <dbReference type="SAM" id="MobiDB-lite"/>
    </source>
</evidence>
<dbReference type="InterPro" id="IPR032413">
    <property type="entry name" value="Arm_3"/>
</dbReference>
<dbReference type="PROSITE" id="PS50176">
    <property type="entry name" value="ARM_REPEAT"/>
    <property type="match status" value="4"/>
</dbReference>
<feature type="repeat" description="ARM" evidence="6">
    <location>
        <begin position="307"/>
        <end position="349"/>
    </location>
</feature>
<dbReference type="Pfam" id="PF16186">
    <property type="entry name" value="Arm_3"/>
    <property type="match status" value="1"/>
</dbReference>
<dbReference type="GO" id="GO:0005634">
    <property type="term" value="C:nucleus"/>
    <property type="evidence" value="ECO:0007669"/>
    <property type="project" value="UniProtKB-ARBA"/>
</dbReference>
<protein>
    <recommendedName>
        <fullName evidence="5">Importin subunit alpha</fullName>
    </recommendedName>
</protein>
<dbReference type="PANTHER" id="PTHR23316">
    <property type="entry name" value="IMPORTIN ALPHA"/>
    <property type="match status" value="1"/>
</dbReference>
<feature type="region of interest" description="Disordered" evidence="7">
    <location>
        <begin position="20"/>
        <end position="70"/>
    </location>
</feature>
<dbReference type="PROSITE" id="PS51214">
    <property type="entry name" value="IBB"/>
    <property type="match status" value="1"/>
</dbReference>
<dbReference type="InterPro" id="IPR036975">
    <property type="entry name" value="Importin-a_IBB_sf"/>
</dbReference>
<dbReference type="GO" id="GO:0005737">
    <property type="term" value="C:cytoplasm"/>
    <property type="evidence" value="ECO:0007669"/>
    <property type="project" value="InterPro"/>
</dbReference>
<feature type="repeat" description="ARM" evidence="6">
    <location>
        <begin position="223"/>
        <end position="265"/>
    </location>
</feature>
<dbReference type="Pfam" id="PF00514">
    <property type="entry name" value="Arm"/>
    <property type="match status" value="6"/>
</dbReference>
<evidence type="ECO:0000256" key="3">
    <source>
        <dbReference type="ARBA" id="ARBA00022737"/>
    </source>
</evidence>
<dbReference type="InterPro" id="IPR011989">
    <property type="entry name" value="ARM-like"/>
</dbReference>